<dbReference type="Proteomes" id="UP000247409">
    <property type="component" value="Unassembled WGS sequence"/>
</dbReference>
<evidence type="ECO:0000256" key="10">
    <source>
        <dbReference type="ARBA" id="ARBA00022898"/>
    </source>
</evidence>
<evidence type="ECO:0000256" key="7">
    <source>
        <dbReference type="ARBA" id="ARBA00022576"/>
    </source>
</evidence>
<protein>
    <recommendedName>
        <fullName evidence="6">Tyrosine aminotransferase</fullName>
        <ecNumber evidence="5">2.6.1.5</ecNumber>
    </recommendedName>
    <alternativeName>
        <fullName evidence="12">L-tyrosine:2-oxoglutarate aminotransferase</fullName>
    </alternativeName>
</protein>
<evidence type="ECO:0000256" key="8">
    <source>
        <dbReference type="ARBA" id="ARBA00022679"/>
    </source>
</evidence>
<keyword evidence="17" id="KW-1185">Reference proteome</keyword>
<keyword evidence="11" id="KW-0585">Phenylalanine catabolism</keyword>
<keyword evidence="9" id="KW-0828">Tyrosine catabolism</keyword>
<comment type="similarity">
    <text evidence="3">Belongs to the class-I pyridoxal-phosphate-dependent aminotransferase family.</text>
</comment>
<evidence type="ECO:0000256" key="4">
    <source>
        <dbReference type="ARBA" id="ARBA00011738"/>
    </source>
</evidence>
<dbReference type="InterPro" id="IPR004839">
    <property type="entry name" value="Aminotransferase_I/II_large"/>
</dbReference>
<name>A0A2V3J704_9FLOR</name>
<dbReference type="Gene3D" id="3.40.640.10">
    <property type="entry name" value="Type I PLP-dependent aspartate aminotransferase-like (Major domain)"/>
    <property type="match status" value="1"/>
</dbReference>
<feature type="region of interest" description="Disordered" evidence="14">
    <location>
        <begin position="92"/>
        <end position="117"/>
    </location>
</feature>
<dbReference type="OrthoDB" id="7042322at2759"/>
<dbReference type="SUPFAM" id="SSF53383">
    <property type="entry name" value="PLP-dependent transferases"/>
    <property type="match status" value="1"/>
</dbReference>
<dbReference type="InterPro" id="IPR015424">
    <property type="entry name" value="PyrdxlP-dep_Trfase"/>
</dbReference>
<dbReference type="PANTHER" id="PTHR45744">
    <property type="entry name" value="TYROSINE AMINOTRANSFERASE"/>
    <property type="match status" value="1"/>
</dbReference>
<evidence type="ECO:0000256" key="5">
    <source>
        <dbReference type="ARBA" id="ARBA00012749"/>
    </source>
</evidence>
<evidence type="ECO:0000313" key="17">
    <source>
        <dbReference type="Proteomes" id="UP000247409"/>
    </source>
</evidence>
<dbReference type="PRINTS" id="PR00753">
    <property type="entry name" value="ACCSYNTHASE"/>
</dbReference>
<dbReference type="InterPro" id="IPR005957">
    <property type="entry name" value="Tyrosine_aminoTrfase"/>
</dbReference>
<dbReference type="InterPro" id="IPR005958">
    <property type="entry name" value="TyrNic_aminoTrfase"/>
</dbReference>
<keyword evidence="10" id="KW-0663">Pyridoxal phosphate</keyword>
<reference evidence="16 17" key="1">
    <citation type="journal article" date="2018" name="Mol. Biol. Evol.">
        <title>Analysis of the draft genome of the red seaweed Gracilariopsis chorda provides insights into genome size evolution in Rhodophyta.</title>
        <authorList>
            <person name="Lee J."/>
            <person name="Yang E.C."/>
            <person name="Graf L."/>
            <person name="Yang J.H."/>
            <person name="Qiu H."/>
            <person name="Zel Zion U."/>
            <person name="Chan C.X."/>
            <person name="Stephens T.G."/>
            <person name="Weber A.P.M."/>
            <person name="Boo G.H."/>
            <person name="Boo S.M."/>
            <person name="Kim K.M."/>
            <person name="Shin Y."/>
            <person name="Jung M."/>
            <person name="Lee S.J."/>
            <person name="Yim H.S."/>
            <person name="Lee J.H."/>
            <person name="Bhattacharya D."/>
            <person name="Yoon H.S."/>
        </authorList>
    </citation>
    <scope>NUCLEOTIDE SEQUENCE [LARGE SCALE GENOMIC DNA]</scope>
    <source>
        <strain evidence="16 17">SKKU-2015</strain>
        <tissue evidence="16">Whole body</tissue>
    </source>
</reference>
<dbReference type="AlphaFoldDB" id="A0A2V3J704"/>
<dbReference type="EC" id="2.6.1.5" evidence="5"/>
<evidence type="ECO:0000256" key="3">
    <source>
        <dbReference type="ARBA" id="ARBA00007441"/>
    </source>
</evidence>
<evidence type="ECO:0000256" key="11">
    <source>
        <dbReference type="ARBA" id="ARBA00023232"/>
    </source>
</evidence>
<keyword evidence="8 16" id="KW-0808">Transferase</keyword>
<dbReference type="Pfam" id="PF00155">
    <property type="entry name" value="Aminotran_1_2"/>
    <property type="match status" value="1"/>
</dbReference>
<organism evidence="16 17">
    <name type="scientific">Gracilariopsis chorda</name>
    <dbReference type="NCBI Taxonomy" id="448386"/>
    <lineage>
        <taxon>Eukaryota</taxon>
        <taxon>Rhodophyta</taxon>
        <taxon>Florideophyceae</taxon>
        <taxon>Rhodymeniophycidae</taxon>
        <taxon>Gracilariales</taxon>
        <taxon>Gracilariaceae</taxon>
        <taxon>Gracilariopsis</taxon>
    </lineage>
</organism>
<comment type="cofactor">
    <cofactor evidence="1">
        <name>pyridoxal 5'-phosphate</name>
        <dbReference type="ChEBI" id="CHEBI:597326"/>
    </cofactor>
</comment>
<keyword evidence="7 16" id="KW-0032">Aminotransferase</keyword>
<dbReference type="CDD" id="cd00609">
    <property type="entry name" value="AAT_like"/>
    <property type="match status" value="1"/>
</dbReference>
<gene>
    <name evidence="16" type="ORF">BWQ96_00429</name>
</gene>
<dbReference type="InterPro" id="IPR015421">
    <property type="entry name" value="PyrdxlP-dep_Trfase_major"/>
</dbReference>
<evidence type="ECO:0000256" key="13">
    <source>
        <dbReference type="ARBA" id="ARBA00047798"/>
    </source>
</evidence>
<evidence type="ECO:0000256" key="14">
    <source>
        <dbReference type="SAM" id="MobiDB-lite"/>
    </source>
</evidence>
<feature type="region of interest" description="Disordered" evidence="14">
    <location>
        <begin position="388"/>
        <end position="444"/>
    </location>
</feature>
<dbReference type="Gene3D" id="3.90.1150.10">
    <property type="entry name" value="Aspartate Aminotransferase, domain 1"/>
    <property type="match status" value="1"/>
</dbReference>
<evidence type="ECO:0000256" key="1">
    <source>
        <dbReference type="ARBA" id="ARBA00001933"/>
    </source>
</evidence>
<dbReference type="GO" id="GO:0030170">
    <property type="term" value="F:pyridoxal phosphate binding"/>
    <property type="evidence" value="ECO:0007669"/>
    <property type="project" value="InterPro"/>
</dbReference>
<dbReference type="InterPro" id="IPR004838">
    <property type="entry name" value="NHTrfase_class1_PyrdxlP-BS"/>
</dbReference>
<dbReference type="UniPathway" id="UPA00139">
    <property type="reaction ID" value="UER00338"/>
</dbReference>
<evidence type="ECO:0000256" key="6">
    <source>
        <dbReference type="ARBA" id="ARBA00015959"/>
    </source>
</evidence>
<sequence length="857" mass="95229">MLSFSVCCTWVLGENGNVGSSFCGQQLSRHRAIVPRNPRIGDDSLCHVRCLESSDIPLEDLKSLTNYQQQLASDVDVTKSIGMLSQKMGRFPTESSIAASTKRRKSSGSKESYQDEQSLRLKQELALYNITDDDDDTNLSSEENAILSLLSDLESEEHNEENDRPQLDASNLTIKDDAYLYNARRSQSDPREVNAVDMKNRLDMVKRRRKKLAAESGEEAMKTLISIAPNDADTLSQGNLYGHDYISRVERQKMKKAAMFTLSRSRIINFEQERVNPNGCALTTCAEQHLRERCRAPKVSRPFVGLLEAFWRVDNPQCPRCKRRTPVSKLQNVANICNTCFSEIYVQSPPGTTSMDLSRGEEFWDKKQVCQEEKRAVEQVKQVLMMSREVKSGQNSGSQSSTSSARASSIDATAGNPLSTKGDMNAGHGMNGGNEPPSSHQPRFNKEWDVQASDRSLRTINPIRNLVQNIDVKPNPDKNVIRLSVGDPTVYGNLRVSDSAIEQYCDLIRSAQVNGYTLSMGAQAARQAVAKRYSTVEAPLTEDDIVLTCGTSGALEIAIGCIANEGDNILLPKPGFPLFRTIAEGFGIECRYYGVNADKQWEMCLDEVPKLVDERTKAIVVNNPSNPCGSVFSASHIDDLVALAGVLRLPIIADEVYADMVFSGNKFTSIGSRSRDVPVLALGGISKQFVVPGWRVGWIMIHDRGNVLSRGDVRKGIRQLTTRMLVPNTPAQHMVARLLEDAEQNAAFKQVMHELEENAKFASDRLGRIDGIRVVKPQGAMYLMAEIEVEKMGVEDDLEFVKELLREESVFVLPGQCFQAKGFVRVVFSAPRDVLARAFDRMEAFCTRRVGQNNVVG</sequence>
<comment type="subunit">
    <text evidence="4">Homodimer.</text>
</comment>
<dbReference type="NCBIfam" id="TIGR01264">
    <property type="entry name" value="tyr_amTase_E"/>
    <property type="match status" value="1"/>
</dbReference>
<dbReference type="NCBIfam" id="TIGR01265">
    <property type="entry name" value="tyr_nico_aTase"/>
    <property type="match status" value="1"/>
</dbReference>
<comment type="pathway">
    <text evidence="2">Amino-acid degradation; L-phenylalanine degradation; acetoacetate and fumarate from L-phenylalanine: step 2/6.</text>
</comment>
<evidence type="ECO:0000256" key="12">
    <source>
        <dbReference type="ARBA" id="ARBA00031696"/>
    </source>
</evidence>
<dbReference type="EMBL" id="NBIV01000002">
    <property type="protein sequence ID" value="PXF49777.1"/>
    <property type="molecule type" value="Genomic_DNA"/>
</dbReference>
<dbReference type="InterPro" id="IPR015422">
    <property type="entry name" value="PyrdxlP-dep_Trfase_small"/>
</dbReference>
<proteinExistence type="inferred from homology"/>
<feature type="compositionally biased region" description="Low complexity" evidence="14">
    <location>
        <begin position="392"/>
        <end position="409"/>
    </location>
</feature>
<dbReference type="STRING" id="448386.A0A2V3J704"/>
<accession>A0A2V3J704</accession>
<evidence type="ECO:0000256" key="2">
    <source>
        <dbReference type="ARBA" id="ARBA00005203"/>
    </source>
</evidence>
<dbReference type="PANTHER" id="PTHR45744:SF2">
    <property type="entry name" value="TYROSINE AMINOTRANSFERASE"/>
    <property type="match status" value="1"/>
</dbReference>
<comment type="catalytic activity">
    <reaction evidence="13">
        <text>L-tyrosine + 2-oxoglutarate = 3-(4-hydroxyphenyl)pyruvate + L-glutamate</text>
        <dbReference type="Rhea" id="RHEA:15093"/>
        <dbReference type="ChEBI" id="CHEBI:16810"/>
        <dbReference type="ChEBI" id="CHEBI:29985"/>
        <dbReference type="ChEBI" id="CHEBI:36242"/>
        <dbReference type="ChEBI" id="CHEBI:58315"/>
        <dbReference type="EC" id="2.6.1.5"/>
    </reaction>
</comment>
<evidence type="ECO:0000259" key="15">
    <source>
        <dbReference type="Pfam" id="PF00155"/>
    </source>
</evidence>
<dbReference type="GO" id="GO:0004838">
    <property type="term" value="F:L-tyrosine-2-oxoglutarate transaminase activity"/>
    <property type="evidence" value="ECO:0007669"/>
    <property type="project" value="InterPro"/>
</dbReference>
<dbReference type="PROSITE" id="PS00105">
    <property type="entry name" value="AA_TRANSFER_CLASS_1"/>
    <property type="match status" value="1"/>
</dbReference>
<evidence type="ECO:0000256" key="9">
    <source>
        <dbReference type="ARBA" id="ARBA00022878"/>
    </source>
</evidence>
<evidence type="ECO:0000313" key="16">
    <source>
        <dbReference type="EMBL" id="PXF49777.1"/>
    </source>
</evidence>
<dbReference type="GO" id="GO:0006572">
    <property type="term" value="P:L-tyrosine catabolic process"/>
    <property type="evidence" value="ECO:0007669"/>
    <property type="project" value="UniProtKB-KW"/>
</dbReference>
<comment type="caution">
    <text evidence="16">The sequence shown here is derived from an EMBL/GenBank/DDBJ whole genome shotgun (WGS) entry which is preliminary data.</text>
</comment>
<dbReference type="GO" id="GO:0006559">
    <property type="term" value="P:L-phenylalanine catabolic process"/>
    <property type="evidence" value="ECO:0007669"/>
    <property type="project" value="UniProtKB-UniPathway"/>
</dbReference>
<feature type="domain" description="Aminotransferase class I/classII large" evidence="15">
    <location>
        <begin position="479"/>
        <end position="839"/>
    </location>
</feature>